<evidence type="ECO:0000256" key="1">
    <source>
        <dbReference type="SAM" id="MobiDB-lite"/>
    </source>
</evidence>
<name>A0A061RR72_9CHLO</name>
<dbReference type="AlphaFoldDB" id="A0A061RR72"/>
<protein>
    <submittedName>
        <fullName evidence="2">Uncharacterized protein</fullName>
    </submittedName>
</protein>
<accession>A0A061RR72</accession>
<feature type="compositionally biased region" description="Basic and acidic residues" evidence="1">
    <location>
        <begin position="304"/>
        <end position="324"/>
    </location>
</feature>
<feature type="region of interest" description="Disordered" evidence="1">
    <location>
        <begin position="286"/>
        <end position="324"/>
    </location>
</feature>
<proteinExistence type="predicted"/>
<dbReference type="EMBL" id="GBEZ01012619">
    <property type="protein sequence ID" value="JAC73284.1"/>
    <property type="molecule type" value="Transcribed_RNA"/>
</dbReference>
<sequence length="410" mass="45743">STFPPEPSEIHAAPSSPSLDQGPRLFGFKHVSPFELLADTVAPAGQSQDMVTYLAPNIQNASWTLNNFVRATVAEEQPLSEELTDWSWNMQLPPGVMRQQEERQRALSAHFEEPAETVEPLGAANKIRSPQGTHVPKGRKLLPAGSEVCRYPSPRPKTALEKRGERLMNLARPRSQGGSKPTLDGHLQPKRVRSAEVKSALIRRRALGSTQAQGSPVNSGVSWQESGLGGYNAYVRSTTDIQPDFPQAPILTRNEFMKSELSGPAFWSVRNIPLSQRPVLQQYSDQLSRDPSGLRIPTSNSYLQKEETSGSPERTRNNLERSTELQRYARSVQRLRLDNRDQRTGLDMRIEHIYRGQYVRYTMGELRGHARPPKQFEGSQGKESSPMSEAAHDKIASLAESIRFCAVQGL</sequence>
<organism evidence="2">
    <name type="scientific">Tetraselmis sp. GSL018</name>
    <dbReference type="NCBI Taxonomy" id="582737"/>
    <lineage>
        <taxon>Eukaryota</taxon>
        <taxon>Viridiplantae</taxon>
        <taxon>Chlorophyta</taxon>
        <taxon>core chlorophytes</taxon>
        <taxon>Chlorodendrophyceae</taxon>
        <taxon>Chlorodendrales</taxon>
        <taxon>Chlorodendraceae</taxon>
        <taxon>Tetraselmis</taxon>
    </lineage>
</organism>
<evidence type="ECO:0000313" key="2">
    <source>
        <dbReference type="EMBL" id="JAC73284.1"/>
    </source>
</evidence>
<feature type="compositionally biased region" description="Polar residues" evidence="1">
    <location>
        <begin position="377"/>
        <end position="387"/>
    </location>
</feature>
<feature type="region of interest" description="Disordered" evidence="1">
    <location>
        <begin position="369"/>
        <end position="392"/>
    </location>
</feature>
<reference evidence="2" key="1">
    <citation type="submission" date="2014-05" db="EMBL/GenBank/DDBJ databases">
        <title>The transcriptome of the halophilic microalga Tetraselmis sp. GSL018 isolated from the Great Salt Lake, Utah.</title>
        <authorList>
            <person name="Jinkerson R.E."/>
            <person name="D'Adamo S."/>
            <person name="Posewitz M.C."/>
        </authorList>
    </citation>
    <scope>NUCLEOTIDE SEQUENCE</scope>
    <source>
        <strain evidence="2">GSL018</strain>
    </source>
</reference>
<feature type="region of interest" description="Disordered" evidence="1">
    <location>
        <begin position="1"/>
        <end position="24"/>
    </location>
</feature>
<feature type="non-terminal residue" evidence="2">
    <location>
        <position position="1"/>
    </location>
</feature>
<gene>
    <name evidence="2" type="ORF">TSPGSL018_29260</name>
</gene>